<dbReference type="Pfam" id="PF00890">
    <property type="entry name" value="FAD_binding_2"/>
    <property type="match status" value="1"/>
</dbReference>
<keyword evidence="3" id="KW-0274">FAD</keyword>
<evidence type="ECO:0000256" key="3">
    <source>
        <dbReference type="ARBA" id="ARBA00022827"/>
    </source>
</evidence>
<evidence type="ECO:0000256" key="9">
    <source>
        <dbReference type="ARBA" id="ARBA00069709"/>
    </source>
</evidence>
<dbReference type="RefSeq" id="WP_099383264.1">
    <property type="nucleotide sequence ID" value="NZ_PEBD01000008.1"/>
</dbReference>
<evidence type="ECO:0000256" key="5">
    <source>
        <dbReference type="ARBA" id="ARBA00023221"/>
    </source>
</evidence>
<dbReference type="InterPro" id="IPR050315">
    <property type="entry name" value="FAD-oxidoreductase_2"/>
</dbReference>
<feature type="domain" description="FAD-dependent oxidoreductase 2 FAD-binding" evidence="10">
    <location>
        <begin position="9"/>
        <end position="498"/>
    </location>
</feature>
<dbReference type="SUPFAM" id="SSF51905">
    <property type="entry name" value="FAD/NAD(P)-binding domain"/>
    <property type="match status" value="1"/>
</dbReference>
<dbReference type="SUPFAM" id="SSF56425">
    <property type="entry name" value="Succinate dehydrogenase/fumarate reductase flavoprotein, catalytic domain"/>
    <property type="match status" value="1"/>
</dbReference>
<comment type="catalytic activity">
    <reaction evidence="6">
        <text>a 3-oxosteroid + A = a 3-oxo-Delta(1)-steroid + AH2</text>
        <dbReference type="Rhea" id="RHEA:13329"/>
        <dbReference type="ChEBI" id="CHEBI:13193"/>
        <dbReference type="ChEBI" id="CHEBI:17499"/>
        <dbReference type="ChEBI" id="CHEBI:20156"/>
        <dbReference type="ChEBI" id="CHEBI:47788"/>
        <dbReference type="EC" id="1.3.99.4"/>
    </reaction>
</comment>
<evidence type="ECO:0000256" key="6">
    <source>
        <dbReference type="ARBA" id="ARBA00051951"/>
    </source>
</evidence>
<reference evidence="11 12" key="1">
    <citation type="submission" date="2017-10" db="EMBL/GenBank/DDBJ databases">
        <title>The draft genome sequence of Williamsia sp. BULT 1.1 isolated from the semi-arid grassland soils from South Africa.</title>
        <authorList>
            <person name="Kabwe M.H."/>
            <person name="Govender N."/>
            <person name="Mutseka Lunga P."/>
            <person name="Vikram S."/>
            <person name="Makhalanyane T.P."/>
        </authorList>
    </citation>
    <scope>NUCLEOTIDE SEQUENCE [LARGE SCALE GENOMIC DNA]</scope>
    <source>
        <strain evidence="11 12">BULT 1.1</strain>
    </source>
</reference>
<organism evidence="11 12">
    <name type="scientific">Williamsia marianensis</name>
    <dbReference type="NCBI Taxonomy" id="85044"/>
    <lineage>
        <taxon>Bacteria</taxon>
        <taxon>Bacillati</taxon>
        <taxon>Actinomycetota</taxon>
        <taxon>Actinomycetes</taxon>
        <taxon>Mycobacteriales</taxon>
        <taxon>Nocardiaceae</taxon>
        <taxon>Williamsia</taxon>
    </lineage>
</organism>
<proteinExistence type="inferred from homology"/>
<gene>
    <name evidence="11" type="ORF">CSW57_09270</name>
</gene>
<keyword evidence="5" id="KW-0443">Lipid metabolism</keyword>
<keyword evidence="4" id="KW-0560">Oxidoreductase</keyword>
<evidence type="ECO:0000313" key="11">
    <source>
        <dbReference type="EMBL" id="PHV67285.1"/>
    </source>
</evidence>
<dbReference type="EC" id="1.3.99.4" evidence="8"/>
<dbReference type="EMBL" id="PEBD01000008">
    <property type="protein sequence ID" value="PHV67285.1"/>
    <property type="molecule type" value="Genomic_DNA"/>
</dbReference>
<dbReference type="Gene3D" id="3.50.50.60">
    <property type="entry name" value="FAD/NAD(P)-binding domain"/>
    <property type="match status" value="2"/>
</dbReference>
<evidence type="ECO:0000256" key="2">
    <source>
        <dbReference type="ARBA" id="ARBA00022630"/>
    </source>
</evidence>
<protein>
    <recommendedName>
        <fullName evidence="9">3-oxosteroid 1-dehydrogenase</fullName>
        <ecNumber evidence="8">1.3.99.4</ecNumber>
    </recommendedName>
</protein>
<dbReference type="AlphaFoldDB" id="A0A2G3PNB7"/>
<evidence type="ECO:0000256" key="8">
    <source>
        <dbReference type="ARBA" id="ARBA00066536"/>
    </source>
</evidence>
<name>A0A2G3PNB7_WILMA</name>
<dbReference type="FunFam" id="3.50.50.60:FF:000208">
    <property type="entry name" value="3-ketosteroid dehydrogenase"/>
    <property type="match status" value="1"/>
</dbReference>
<comment type="caution">
    <text evidence="11">The sequence shown here is derived from an EMBL/GenBank/DDBJ whole genome shotgun (WGS) entry which is preliminary data.</text>
</comment>
<dbReference type="InterPro" id="IPR036188">
    <property type="entry name" value="FAD/NAD-bd_sf"/>
</dbReference>
<dbReference type="InterPro" id="IPR003953">
    <property type="entry name" value="FAD-dep_OxRdtase_2_FAD-bd"/>
</dbReference>
<dbReference type="GO" id="GO:0047571">
    <property type="term" value="F:3-oxosteroid 1-dehydrogenase activity"/>
    <property type="evidence" value="ECO:0007669"/>
    <property type="project" value="UniProtKB-EC"/>
</dbReference>
<comment type="cofactor">
    <cofactor evidence="1">
        <name>FAD</name>
        <dbReference type="ChEBI" id="CHEBI:57692"/>
    </cofactor>
</comment>
<dbReference type="GO" id="GO:0008202">
    <property type="term" value="P:steroid metabolic process"/>
    <property type="evidence" value="ECO:0007669"/>
    <property type="project" value="UniProtKB-KW"/>
</dbReference>
<dbReference type="InterPro" id="IPR027477">
    <property type="entry name" value="Succ_DH/fumarate_Rdtase_cat_sf"/>
</dbReference>
<keyword evidence="2" id="KW-0285">Flavoprotein</keyword>
<evidence type="ECO:0000256" key="4">
    <source>
        <dbReference type="ARBA" id="ARBA00023002"/>
    </source>
</evidence>
<evidence type="ECO:0000259" key="10">
    <source>
        <dbReference type="Pfam" id="PF00890"/>
    </source>
</evidence>
<sequence>MQDWTIRCDVLVVGSGGGALTGAYTAAAQDLDTVVLEKTSLFGGTSAYSGAAVWLPATAVQERAGIGDTPEKARTYLRAVVGDNDVDRQEAYLATAPILVDFLESDPNIEFEWRAFPDYYRAPGRMDAGRAINPLDLPSAEIGDLRELIRPEPDVDRAGRSHPDETLIGGRALIGRLVLALRGTGHADLRTGTAARRLIVDDGRVVGVEAVTTAGEILRIRADRGVLLAAGGIESNAELRAANGTPGRAAWTMGPNGANTGDLIRAAVDAGADTALLDEAWWCPGVEMPDGSGAFMVCVRGGILVDASGERYLNESLPYDQFGRAMIARGADSAIPSYFVFDSAEGGPVLPAISIPQASAEEHLDAGTWVQADTIEALADKIGVPSGTLHRTVEQFNGYAKAGVDEQFRRGEDPYDTFFCRPSKAAEEPNAALRPISTGPFYAARIILSDLGTKGGVRTDVDGRALRQDGTAIDGLYAAGNTSASLSGHFYPGPGVPLGTAMAFAYRAVQHMIR</sequence>
<evidence type="ECO:0000256" key="7">
    <source>
        <dbReference type="ARBA" id="ARBA00061147"/>
    </source>
</evidence>
<dbReference type="Proteomes" id="UP000225108">
    <property type="component" value="Unassembled WGS sequence"/>
</dbReference>
<evidence type="ECO:0000313" key="12">
    <source>
        <dbReference type="Proteomes" id="UP000225108"/>
    </source>
</evidence>
<comment type="similarity">
    <text evidence="7">Belongs to the FAD-dependent oxidoreductase 2 family. 3-oxosteroid dehydrogenase subfamily.</text>
</comment>
<accession>A0A2G3PNB7</accession>
<evidence type="ECO:0000256" key="1">
    <source>
        <dbReference type="ARBA" id="ARBA00001974"/>
    </source>
</evidence>
<dbReference type="PANTHER" id="PTHR43400">
    <property type="entry name" value="FUMARATE REDUCTASE"/>
    <property type="match status" value="1"/>
</dbReference>
<keyword evidence="5" id="KW-0753">Steroid metabolism</keyword>
<dbReference type="PANTHER" id="PTHR43400:SF10">
    <property type="entry name" value="3-OXOSTEROID 1-DEHYDROGENASE"/>
    <property type="match status" value="1"/>
</dbReference>